<dbReference type="Pfam" id="PF17851">
    <property type="entry name" value="GH43_C2"/>
    <property type="match status" value="1"/>
</dbReference>
<gene>
    <name evidence="4" type="ORF">CFX0092_A1500</name>
</gene>
<name>A0A160T347_9CHLR</name>
<keyword evidence="1" id="KW-0732">Signal</keyword>
<dbReference type="InterPro" id="IPR041542">
    <property type="entry name" value="GH43_C2"/>
</dbReference>
<dbReference type="SUPFAM" id="SSF49899">
    <property type="entry name" value="Concanavalin A-like lectins/glucanases"/>
    <property type="match status" value="1"/>
</dbReference>
<feature type="domain" description="Bacterial repeat" evidence="3">
    <location>
        <begin position="584"/>
        <end position="653"/>
    </location>
</feature>
<evidence type="ECO:0000259" key="2">
    <source>
        <dbReference type="Pfam" id="PF17851"/>
    </source>
</evidence>
<feature type="domain" description="Bacterial repeat" evidence="3">
    <location>
        <begin position="1166"/>
        <end position="1232"/>
    </location>
</feature>
<evidence type="ECO:0000256" key="1">
    <source>
        <dbReference type="SAM" id="SignalP"/>
    </source>
</evidence>
<feature type="domain" description="Bacterial repeat" evidence="3">
    <location>
        <begin position="731"/>
        <end position="798"/>
    </location>
</feature>
<feature type="domain" description="Bacterial repeat" evidence="3">
    <location>
        <begin position="510"/>
        <end position="579"/>
    </location>
</feature>
<evidence type="ECO:0000313" key="5">
    <source>
        <dbReference type="Proteomes" id="UP000215027"/>
    </source>
</evidence>
<feature type="domain" description="Beta-xylosidase C-terminal Concanavalin A-like" evidence="2">
    <location>
        <begin position="956"/>
        <end position="1133"/>
    </location>
</feature>
<organism evidence="4 5">
    <name type="scientific">Candidatus Promineifilum breve</name>
    <dbReference type="NCBI Taxonomy" id="1806508"/>
    <lineage>
        <taxon>Bacteria</taxon>
        <taxon>Bacillati</taxon>
        <taxon>Chloroflexota</taxon>
        <taxon>Ardenticatenia</taxon>
        <taxon>Candidatus Promineifilales</taxon>
        <taxon>Candidatus Promineifilaceae</taxon>
        <taxon>Candidatus Promineifilum</taxon>
    </lineage>
</organism>
<feature type="domain" description="Bacterial repeat" evidence="3">
    <location>
        <begin position="39"/>
        <end position="85"/>
    </location>
</feature>
<feature type="domain" description="Bacterial repeat" evidence="3">
    <location>
        <begin position="805"/>
        <end position="874"/>
    </location>
</feature>
<keyword evidence="5" id="KW-1185">Reference proteome</keyword>
<dbReference type="InterPro" id="IPR013320">
    <property type="entry name" value="ConA-like_dom_sf"/>
</dbReference>
<sequence length="1248" mass="130418">MREKSQLRSVLILCLALIATLLPAATRPTAADTNAFSLTTQVSPPGSGTVNVNPGPPYTQNQVVTLSATANAGFVFDKWILDDGGKWWNGGWDYRVEVTAGAAGTARKNKPAEFPLNFTTLWSSLSTTGTLDPNSIRVVEVDGSDNVIDADVPFQFDKATDFNPANKAAGTLVLIMEGNTAAGATRRYHVYFDVTGKGFTPPVVPAQVTLTETPDEGIASYKVQNATGTIFVHKVSGGVSSYNDVDGDDWVTWSTAAGAAGAFRGIPNATGGNNDGVFHPGPGQMTNPTLSTGPIKATLHFLGKNVQGDTSRWEGTFEIYPDYVIFTMLATKISPAKAYPFWFLYEGTPGGHLDPNVDFVMRSNGIQTLAGQTWDGDLPDEEWVYVADPTSGADGRAIYLINHTDDTKHDTYFTDTGKVMTILGFGRQGSSILLESATVPRELIFGLMDETLIDDAKPIIYNADRALNVNVGAAKSRAGASLGTNPTVQFTITGEHTIIAQFKPTTYTVNVTISPANTGTVTKTPNKASYNHGELVTLAAAPTAAGYSFAGWDGDVTGTTNPVTVPVTKNMEVTALFAQSFTVTASANPGAGGVVTLSPPGPTYAPGAQVTATATANSGYTFTNWSGGLSGNEPVKTFTVSGNMNIVAHFDQAQFTFNATAGAGGSVTWSPLKDLYAAGEIVTVTAAPDDGYAFQGWTGDITSNVNPLEWTITGNTTVQANFVATQTYALNVTIPSGGGTVTADPPNVGEYPAGTVVTLTAVPDTDKVFLGWSGDASGSNLTAQVTMSADRNVTATFGEDAYPLNVTVNPPAGGTVSKQPNQALYAPGTVVTLTASANQGWTFTGWSGDASGTNPTTTVTVPVGGADVTASFTAPGPFTLNIAANLGNGDGTVTVEPEKDEYAFGEVVTLTATPDEGSVFTGWAGDLSGATNPVNVTMDDDKTIAATFIVPAGPFSDNFNTCQLAPHWSEIDPLGDGTFALNGRQLLITAPEGDNHNVWSDGINAPRVMQDADNVNFEYVVKFDSLVTANAQMQGIIIEQDAQNFARFDFEYNYTGSSTDLVKAYAATITAGAAKKRISVDIPVASAVYLRVARAGTTWRMSYSANGIDWIDADPPIKNYTLNVTSVGPFAGNVGIQNNPAPAHTAIVDFFHNTADGPLPADAPLLNITTIGGGAVTTNPPVAQVACGQTVTLTATPGVGFTFGGWSGGLTGTQTTASLLVNGPTDVTATFVALDKQFVMLPMIVNQP</sequence>
<feature type="signal peptide" evidence="1">
    <location>
        <begin position="1"/>
        <end position="24"/>
    </location>
</feature>
<dbReference type="Proteomes" id="UP000215027">
    <property type="component" value="Chromosome I"/>
</dbReference>
<dbReference type="KEGG" id="pbf:CFX0092_A1500"/>
<reference evidence="4" key="1">
    <citation type="submission" date="2016-01" db="EMBL/GenBank/DDBJ databases">
        <authorList>
            <person name="Mcilroy J.S."/>
            <person name="Karst M S."/>
            <person name="Albertsen M."/>
        </authorList>
    </citation>
    <scope>NUCLEOTIDE SEQUENCE</scope>
    <source>
        <strain evidence="4">Cfx-K</strain>
    </source>
</reference>
<feature type="domain" description="Bacterial repeat" evidence="3">
    <location>
        <begin position="888"/>
        <end position="948"/>
    </location>
</feature>
<protein>
    <recommendedName>
        <fullName evidence="6">DUF1349 domain-containing protein</fullName>
    </recommendedName>
</protein>
<dbReference type="OrthoDB" id="166562at2"/>
<evidence type="ECO:0000313" key="4">
    <source>
        <dbReference type="EMBL" id="CUS03378.2"/>
    </source>
</evidence>
<dbReference type="Gene3D" id="2.60.120.200">
    <property type="match status" value="1"/>
</dbReference>
<dbReference type="AlphaFoldDB" id="A0A160T347"/>
<proteinExistence type="predicted"/>
<feature type="domain" description="Bacterial repeat" evidence="3">
    <location>
        <begin position="657"/>
        <end position="725"/>
    </location>
</feature>
<dbReference type="Pfam" id="PF18998">
    <property type="entry name" value="Flg_new_2"/>
    <property type="match status" value="8"/>
</dbReference>
<dbReference type="InterPro" id="IPR044060">
    <property type="entry name" value="Bacterial_rp_domain"/>
</dbReference>
<evidence type="ECO:0000259" key="3">
    <source>
        <dbReference type="Pfam" id="PF18998"/>
    </source>
</evidence>
<feature type="chain" id="PRO_5008240555" description="DUF1349 domain-containing protein" evidence="1">
    <location>
        <begin position="25"/>
        <end position="1248"/>
    </location>
</feature>
<evidence type="ECO:0008006" key="6">
    <source>
        <dbReference type="Google" id="ProtNLM"/>
    </source>
</evidence>
<accession>A0A160T347</accession>
<dbReference type="EMBL" id="LN890655">
    <property type="protein sequence ID" value="CUS03378.2"/>
    <property type="molecule type" value="Genomic_DNA"/>
</dbReference>
<dbReference type="NCBIfam" id="TIGR02543">
    <property type="entry name" value="List_Bact_rpt"/>
    <property type="match status" value="1"/>
</dbReference>
<dbReference type="RefSeq" id="WP_095042879.1">
    <property type="nucleotide sequence ID" value="NZ_LN890655.1"/>
</dbReference>
<dbReference type="InterPro" id="IPR013378">
    <property type="entry name" value="InlB-like_B-rpt"/>
</dbReference>